<evidence type="ECO:0000256" key="4">
    <source>
        <dbReference type="ARBA" id="ARBA00022989"/>
    </source>
</evidence>
<evidence type="ECO:0000256" key="6">
    <source>
        <dbReference type="SAM" id="Phobius"/>
    </source>
</evidence>
<keyword evidence="4 6" id="KW-1133">Transmembrane helix</keyword>
<dbReference type="PANTHER" id="PTHR21016">
    <property type="entry name" value="BETA-AMYLOID BINDING PROTEIN-RELATED"/>
    <property type="match status" value="1"/>
</dbReference>
<gene>
    <name evidence="8" type="ORF">QR46_0615</name>
</gene>
<proteinExistence type="inferred from homology"/>
<evidence type="ECO:0000313" key="8">
    <source>
        <dbReference type="EMBL" id="KWX15413.1"/>
    </source>
</evidence>
<accession>A0A132NZD4</accession>
<feature type="transmembrane region" description="Helical" evidence="6">
    <location>
        <begin position="12"/>
        <end position="32"/>
    </location>
</feature>
<protein>
    <submittedName>
        <fullName evidence="8">Putative TM2 domain protein</fullName>
    </submittedName>
</protein>
<dbReference type="Pfam" id="PF05154">
    <property type="entry name" value="TM2"/>
    <property type="match status" value="1"/>
</dbReference>
<sequence>MGMALIPLRSMVVTYLLWLFLGVFGGHRFYLYQYDMGLLYLFTAGIFLMGWITDAFIIPFMVWETNTIIRAINRQQLQFESEYGENTIAHPTRPRYPLVTQVKATEHDGPKAF</sequence>
<dbReference type="PANTHER" id="PTHR21016:SF25">
    <property type="entry name" value="TM2 DOMAIN-CONTAINING PROTEIN DDB_G0277895-RELATED"/>
    <property type="match status" value="1"/>
</dbReference>
<comment type="similarity">
    <text evidence="2">Belongs to the TM2 family.</text>
</comment>
<comment type="caution">
    <text evidence="8">The sequence shown here is derived from an EMBL/GenBank/DDBJ whole genome shotgun (WGS) entry which is preliminary data.</text>
</comment>
<name>A0A132NZD4_GIAIN</name>
<evidence type="ECO:0000256" key="2">
    <source>
        <dbReference type="ARBA" id="ARBA00008284"/>
    </source>
</evidence>
<dbReference type="GO" id="GO:0016020">
    <property type="term" value="C:membrane"/>
    <property type="evidence" value="ECO:0007669"/>
    <property type="project" value="UniProtKB-SubCell"/>
</dbReference>
<reference evidence="8 9" key="1">
    <citation type="journal article" date="2015" name="Mol. Biochem. Parasitol.">
        <title>Identification of polymorphic genes for use in assemblage B genotyping assays through comparative genomics of multiple assemblage B Giardia duodenalis isolates.</title>
        <authorList>
            <person name="Wielinga C."/>
            <person name="Thompson R.C."/>
            <person name="Monis P."/>
            <person name="Ryan U."/>
        </authorList>
    </citation>
    <scope>NUCLEOTIDE SEQUENCE [LARGE SCALE GENOMIC DNA]</scope>
    <source>
        <strain evidence="8 9">BAH15c1</strain>
    </source>
</reference>
<dbReference type="InterPro" id="IPR050932">
    <property type="entry name" value="TM2D1-3-like"/>
</dbReference>
<comment type="subcellular location">
    <subcellularLocation>
        <location evidence="1">Membrane</location>
        <topology evidence="1">Multi-pass membrane protein</topology>
    </subcellularLocation>
</comment>
<dbReference type="AlphaFoldDB" id="A0A132NZD4"/>
<dbReference type="OrthoDB" id="10262359at2759"/>
<evidence type="ECO:0000256" key="3">
    <source>
        <dbReference type="ARBA" id="ARBA00022692"/>
    </source>
</evidence>
<evidence type="ECO:0000256" key="5">
    <source>
        <dbReference type="ARBA" id="ARBA00023136"/>
    </source>
</evidence>
<feature type="domain" description="TM2" evidence="7">
    <location>
        <begin position="9"/>
        <end position="56"/>
    </location>
</feature>
<evidence type="ECO:0000313" key="9">
    <source>
        <dbReference type="Proteomes" id="UP000070089"/>
    </source>
</evidence>
<evidence type="ECO:0000259" key="7">
    <source>
        <dbReference type="Pfam" id="PF05154"/>
    </source>
</evidence>
<dbReference type="VEuPathDB" id="GiardiaDB:QR46_0615"/>
<organism evidence="8 9">
    <name type="scientific">Giardia duodenalis assemblage B</name>
    <dbReference type="NCBI Taxonomy" id="1394984"/>
    <lineage>
        <taxon>Eukaryota</taxon>
        <taxon>Metamonada</taxon>
        <taxon>Diplomonadida</taxon>
        <taxon>Hexamitidae</taxon>
        <taxon>Giardiinae</taxon>
        <taxon>Giardia</taxon>
    </lineage>
</organism>
<dbReference type="EMBL" id="JXTI01000009">
    <property type="protein sequence ID" value="KWX15413.1"/>
    <property type="molecule type" value="Genomic_DNA"/>
</dbReference>
<dbReference type="InterPro" id="IPR007829">
    <property type="entry name" value="TM2"/>
</dbReference>
<feature type="transmembrane region" description="Helical" evidence="6">
    <location>
        <begin position="38"/>
        <end position="63"/>
    </location>
</feature>
<keyword evidence="5 6" id="KW-0472">Membrane</keyword>
<dbReference type="Proteomes" id="UP000070089">
    <property type="component" value="Unassembled WGS sequence"/>
</dbReference>
<keyword evidence="3 6" id="KW-0812">Transmembrane</keyword>
<evidence type="ECO:0000256" key="1">
    <source>
        <dbReference type="ARBA" id="ARBA00004141"/>
    </source>
</evidence>